<reference evidence="2 3" key="1">
    <citation type="submission" date="2020-08" db="EMBL/GenBank/DDBJ databases">
        <title>Sequencing the genomes of 1000 actinobacteria strains.</title>
        <authorList>
            <person name="Klenk H.-P."/>
        </authorList>
    </citation>
    <scope>NUCLEOTIDE SEQUENCE [LARGE SCALE GENOMIC DNA]</scope>
    <source>
        <strain evidence="2 3">DSM 45582</strain>
    </source>
</reference>
<proteinExistence type="predicted"/>
<name>A0A840NLJ6_9PSEU</name>
<dbReference type="InterPro" id="IPR003382">
    <property type="entry name" value="Flavoprotein"/>
</dbReference>
<gene>
    <name evidence="2" type="ORF">BJ969_004081</name>
</gene>
<protein>
    <submittedName>
        <fullName evidence="2">Phosphopantothenoylcysteine synthetase/decarboxylase</fullName>
    </submittedName>
</protein>
<comment type="caution">
    <text evidence="2">The sequence shown here is derived from an EMBL/GenBank/DDBJ whole genome shotgun (WGS) entry which is preliminary data.</text>
</comment>
<sequence length="173" mass="18282">MSGQVLHLVGTAAPPVRQLPELVRMLGSAGWTVCPVLSETAASWIDVPALERAARIPARIAARRLGEPDPFPAADAVLVAPLTFNTLNQWAMGVNDTAALGVLNELLCLGVPIVAAPCVKSVLRRHPAYATNRALLEQAGVRFLPQSDTLVRAPDGTATFDLEKLRAAVPIPA</sequence>
<evidence type="ECO:0000313" key="3">
    <source>
        <dbReference type="Proteomes" id="UP000580474"/>
    </source>
</evidence>
<dbReference type="InterPro" id="IPR036551">
    <property type="entry name" value="Flavin_trans-like"/>
</dbReference>
<dbReference type="GO" id="GO:0003824">
    <property type="term" value="F:catalytic activity"/>
    <property type="evidence" value="ECO:0007669"/>
    <property type="project" value="InterPro"/>
</dbReference>
<dbReference type="SUPFAM" id="SSF52507">
    <property type="entry name" value="Homo-oligomeric flavin-containing Cys decarboxylases, HFCD"/>
    <property type="match status" value="1"/>
</dbReference>
<dbReference type="Proteomes" id="UP000580474">
    <property type="component" value="Unassembled WGS sequence"/>
</dbReference>
<evidence type="ECO:0000259" key="1">
    <source>
        <dbReference type="Pfam" id="PF02441"/>
    </source>
</evidence>
<dbReference type="Pfam" id="PF02441">
    <property type="entry name" value="Flavoprotein"/>
    <property type="match status" value="1"/>
</dbReference>
<dbReference type="RefSeq" id="WP_343071507.1">
    <property type="nucleotide sequence ID" value="NZ_JACHIV010000001.1"/>
</dbReference>
<dbReference type="Gene3D" id="3.40.50.1950">
    <property type="entry name" value="Flavin prenyltransferase-like"/>
    <property type="match status" value="1"/>
</dbReference>
<keyword evidence="3" id="KW-1185">Reference proteome</keyword>
<accession>A0A840NLJ6</accession>
<dbReference type="AlphaFoldDB" id="A0A840NLJ6"/>
<dbReference type="EMBL" id="JACHIV010000001">
    <property type="protein sequence ID" value="MBB5070993.1"/>
    <property type="molecule type" value="Genomic_DNA"/>
</dbReference>
<organism evidence="2 3">
    <name type="scientific">Saccharopolyspora gloriosae</name>
    <dbReference type="NCBI Taxonomy" id="455344"/>
    <lineage>
        <taxon>Bacteria</taxon>
        <taxon>Bacillati</taxon>
        <taxon>Actinomycetota</taxon>
        <taxon>Actinomycetes</taxon>
        <taxon>Pseudonocardiales</taxon>
        <taxon>Pseudonocardiaceae</taxon>
        <taxon>Saccharopolyspora</taxon>
    </lineage>
</organism>
<evidence type="ECO:0000313" key="2">
    <source>
        <dbReference type="EMBL" id="MBB5070993.1"/>
    </source>
</evidence>
<feature type="domain" description="Flavoprotein" evidence="1">
    <location>
        <begin position="11"/>
        <end position="146"/>
    </location>
</feature>